<accession>A0A6B0U8Y5</accession>
<evidence type="ECO:0000313" key="2">
    <source>
        <dbReference type="EMBL" id="MXU88098.1"/>
    </source>
</evidence>
<organism evidence="2">
    <name type="scientific">Ixodes ricinus</name>
    <name type="common">Common tick</name>
    <name type="synonym">Acarus ricinus</name>
    <dbReference type="NCBI Taxonomy" id="34613"/>
    <lineage>
        <taxon>Eukaryota</taxon>
        <taxon>Metazoa</taxon>
        <taxon>Ecdysozoa</taxon>
        <taxon>Arthropoda</taxon>
        <taxon>Chelicerata</taxon>
        <taxon>Arachnida</taxon>
        <taxon>Acari</taxon>
        <taxon>Parasitiformes</taxon>
        <taxon>Ixodida</taxon>
        <taxon>Ixodoidea</taxon>
        <taxon>Ixodidae</taxon>
        <taxon>Ixodinae</taxon>
        <taxon>Ixodes</taxon>
    </lineage>
</organism>
<keyword evidence="1" id="KW-0732">Signal</keyword>
<name>A0A6B0U8Y5_IXORI</name>
<reference evidence="2" key="1">
    <citation type="submission" date="2019-12" db="EMBL/GenBank/DDBJ databases">
        <title>An insight into the sialome of adult female Ixodes ricinus ticks feeding for 6 days.</title>
        <authorList>
            <person name="Perner J."/>
            <person name="Ribeiro J.M.C."/>
        </authorList>
    </citation>
    <scope>NUCLEOTIDE SEQUENCE</scope>
    <source>
        <strain evidence="2">Semi-engorged</strain>
        <tissue evidence="2">Salivary glands</tissue>
    </source>
</reference>
<feature type="signal peptide" evidence="1">
    <location>
        <begin position="1"/>
        <end position="20"/>
    </location>
</feature>
<proteinExistence type="predicted"/>
<dbReference type="EMBL" id="GIFC01006015">
    <property type="protein sequence ID" value="MXU88098.1"/>
    <property type="molecule type" value="Transcribed_RNA"/>
</dbReference>
<sequence>MNDVCVAPVLFCLVVRESSCTTCLTLSDTDEVVVGESFGGDVSWEIDLFEEATCLSDTDAVTDAATHHRNRATSQSFDGIILWSRANTYPQSRNDESSMF</sequence>
<evidence type="ECO:0000256" key="1">
    <source>
        <dbReference type="SAM" id="SignalP"/>
    </source>
</evidence>
<protein>
    <submittedName>
        <fullName evidence="2">Putative secreted protein</fullName>
    </submittedName>
</protein>
<feature type="chain" id="PRO_5025643990" evidence="1">
    <location>
        <begin position="21"/>
        <end position="100"/>
    </location>
</feature>
<dbReference type="AlphaFoldDB" id="A0A6B0U8Y5"/>